<accession>A0A645EYH7</accession>
<gene>
    <name evidence="1" type="ORF">SDC9_154364</name>
</gene>
<evidence type="ECO:0000313" key="1">
    <source>
        <dbReference type="EMBL" id="MPN07098.1"/>
    </source>
</evidence>
<protein>
    <submittedName>
        <fullName evidence="1">Uncharacterized protein</fullName>
    </submittedName>
</protein>
<name>A0A645EYH7_9ZZZZ</name>
<reference evidence="1" key="1">
    <citation type="submission" date="2019-08" db="EMBL/GenBank/DDBJ databases">
        <authorList>
            <person name="Kucharzyk K."/>
            <person name="Murdoch R.W."/>
            <person name="Higgins S."/>
            <person name="Loffler F."/>
        </authorList>
    </citation>
    <scope>NUCLEOTIDE SEQUENCE</scope>
</reference>
<proteinExistence type="predicted"/>
<dbReference type="EMBL" id="VSSQ01053059">
    <property type="protein sequence ID" value="MPN07098.1"/>
    <property type="molecule type" value="Genomic_DNA"/>
</dbReference>
<comment type="caution">
    <text evidence="1">The sequence shown here is derived from an EMBL/GenBank/DDBJ whole genome shotgun (WGS) entry which is preliminary data.</text>
</comment>
<dbReference type="AlphaFoldDB" id="A0A645EYH7"/>
<sequence length="74" mass="8333">MVLVEVLSLRPAVGSVIKFFAERHADAHLHAAVYLPVDEAAVYALPHVMDGKVFLYLDQARKFIHPHLREVNAE</sequence>
<organism evidence="1">
    <name type="scientific">bioreactor metagenome</name>
    <dbReference type="NCBI Taxonomy" id="1076179"/>
    <lineage>
        <taxon>unclassified sequences</taxon>
        <taxon>metagenomes</taxon>
        <taxon>ecological metagenomes</taxon>
    </lineage>
</organism>